<dbReference type="SUPFAM" id="SSF56281">
    <property type="entry name" value="Metallo-hydrolase/oxidoreductase"/>
    <property type="match status" value="1"/>
</dbReference>
<name>A0A3B0VE71_9ZZZZ</name>
<evidence type="ECO:0008006" key="2">
    <source>
        <dbReference type="Google" id="ProtNLM"/>
    </source>
</evidence>
<protein>
    <recommendedName>
        <fullName evidence="2">MBL fold metallo-hydrolase</fullName>
    </recommendedName>
</protein>
<organism evidence="1">
    <name type="scientific">hydrothermal vent metagenome</name>
    <dbReference type="NCBI Taxonomy" id="652676"/>
    <lineage>
        <taxon>unclassified sequences</taxon>
        <taxon>metagenomes</taxon>
        <taxon>ecological metagenomes</taxon>
    </lineage>
</organism>
<gene>
    <name evidence="1" type="ORF">MNBD_CHLOROFLEXI01-2223</name>
</gene>
<dbReference type="EMBL" id="UOEU01000859">
    <property type="protein sequence ID" value="VAW41815.1"/>
    <property type="molecule type" value="Genomic_DNA"/>
</dbReference>
<evidence type="ECO:0000313" key="1">
    <source>
        <dbReference type="EMBL" id="VAW41815.1"/>
    </source>
</evidence>
<proteinExistence type="predicted"/>
<accession>A0A3B0VE71</accession>
<dbReference type="InterPro" id="IPR036866">
    <property type="entry name" value="RibonucZ/Hydroxyglut_hydro"/>
</dbReference>
<dbReference type="AlphaFoldDB" id="A0A3B0VE71"/>
<feature type="non-terminal residue" evidence="1">
    <location>
        <position position="1"/>
    </location>
</feature>
<reference evidence="1" key="1">
    <citation type="submission" date="2018-06" db="EMBL/GenBank/DDBJ databases">
        <authorList>
            <person name="Zhirakovskaya E."/>
        </authorList>
    </citation>
    <scope>NUCLEOTIDE SEQUENCE</scope>
</reference>
<dbReference type="Gene3D" id="3.60.15.10">
    <property type="entry name" value="Ribonuclease Z/Hydroxyacylglutathione hydrolase-like"/>
    <property type="match status" value="1"/>
</dbReference>
<sequence>WCILTADFVLVGDVARPDLAQAGDEGAPVLFDVSIPRFLNLPDHVEVYPGHLAGST</sequence>